<dbReference type="PANTHER" id="PTHR10629">
    <property type="entry name" value="CYTOSINE-SPECIFIC METHYLTRANSFERASE"/>
    <property type="match status" value="1"/>
</dbReference>
<evidence type="ECO:0000256" key="5">
    <source>
        <dbReference type="RuleBase" id="RU000416"/>
    </source>
</evidence>
<evidence type="ECO:0000256" key="6">
    <source>
        <dbReference type="SAM" id="MobiDB-lite"/>
    </source>
</evidence>
<name>F7PFD2_9EURY</name>
<dbReference type="InterPro" id="IPR029063">
    <property type="entry name" value="SAM-dependent_MTases_sf"/>
</dbReference>
<dbReference type="PRINTS" id="PR00105">
    <property type="entry name" value="C5METTRFRASE"/>
</dbReference>
<dbReference type="Gene3D" id="3.90.120.10">
    <property type="entry name" value="DNA Methylase, subunit A, domain 2"/>
    <property type="match status" value="1"/>
</dbReference>
<dbReference type="EC" id="2.1.1.37" evidence="1"/>
<evidence type="ECO:0000313" key="9">
    <source>
        <dbReference type="Proteomes" id="UP000003861"/>
    </source>
</evidence>
<dbReference type="InterPro" id="IPR018117">
    <property type="entry name" value="C5_DNA_meth_AS"/>
</dbReference>
<dbReference type="PANTHER" id="PTHR10629:SF52">
    <property type="entry name" value="DNA (CYTOSINE-5)-METHYLTRANSFERASE 1"/>
    <property type="match status" value="1"/>
</dbReference>
<organism evidence="8 9">
    <name type="scientific">Halorhabdus tiamatea SARL4B</name>
    <dbReference type="NCBI Taxonomy" id="1033806"/>
    <lineage>
        <taxon>Archaea</taxon>
        <taxon>Methanobacteriati</taxon>
        <taxon>Methanobacteriota</taxon>
        <taxon>Stenosarchaea group</taxon>
        <taxon>Halobacteria</taxon>
        <taxon>Halobacteriales</taxon>
        <taxon>Haloarculaceae</taxon>
        <taxon>Halorhabdus</taxon>
    </lineage>
</organism>
<protein>
    <recommendedName>
        <fullName evidence="1">DNA (cytosine-5-)-methyltransferase</fullName>
        <ecNumber evidence="1">2.1.1.37</ecNumber>
    </recommendedName>
</protein>
<keyword evidence="10" id="KW-1185">Reference proteome</keyword>
<dbReference type="KEGG" id="hti:HTIA_1790"/>
<dbReference type="EMBL" id="AFNT02000026">
    <property type="protein sequence ID" value="ERJ05762.1"/>
    <property type="molecule type" value="Genomic_DNA"/>
</dbReference>
<evidence type="ECO:0000256" key="4">
    <source>
        <dbReference type="ARBA" id="ARBA00022691"/>
    </source>
</evidence>
<evidence type="ECO:0000313" key="10">
    <source>
        <dbReference type="Proteomes" id="UP000015381"/>
    </source>
</evidence>
<feature type="region of interest" description="Disordered" evidence="6">
    <location>
        <begin position="221"/>
        <end position="241"/>
    </location>
</feature>
<feature type="compositionally biased region" description="Basic and acidic residues" evidence="6">
    <location>
        <begin position="228"/>
        <end position="241"/>
    </location>
</feature>
<reference evidence="8 9" key="1">
    <citation type="journal article" date="2011" name="J. Bacteriol.">
        <title>Genome sequence of Halorhabdus tiamatea, the first archaeon isolated from a deep-sea anoxic brine lake.</title>
        <authorList>
            <person name="Antunes A."/>
            <person name="Alam I."/>
            <person name="Bajic V.B."/>
            <person name="Stingl U."/>
        </authorList>
    </citation>
    <scope>NUCLEOTIDE SEQUENCE [LARGE SCALE GENOMIC DNA]</scope>
    <source>
        <strain evidence="8 9">SARL4B</strain>
    </source>
</reference>
<dbReference type="EMBL" id="HF571520">
    <property type="protein sequence ID" value="CCQ33914.1"/>
    <property type="molecule type" value="Genomic_DNA"/>
</dbReference>
<dbReference type="NCBIfam" id="TIGR00675">
    <property type="entry name" value="dcm"/>
    <property type="match status" value="1"/>
</dbReference>
<dbReference type="REBASE" id="39198">
    <property type="entry name" value="M.Hti4BORF752P"/>
</dbReference>
<dbReference type="SUPFAM" id="SSF53335">
    <property type="entry name" value="S-adenosyl-L-methionine-dependent methyltransferases"/>
    <property type="match status" value="1"/>
</dbReference>
<dbReference type="InterPro" id="IPR001525">
    <property type="entry name" value="C5_MeTfrase"/>
</dbReference>
<dbReference type="PROSITE" id="PS00094">
    <property type="entry name" value="C5_MTASE_1"/>
    <property type="match status" value="1"/>
</dbReference>
<gene>
    <name evidence="8" type="ORF">HLRTI_002289</name>
    <name evidence="7" type="ORF">HTIA_1790</name>
</gene>
<dbReference type="InterPro" id="IPR050390">
    <property type="entry name" value="C5-Methyltransferase"/>
</dbReference>
<dbReference type="eggNOG" id="arCOG04157">
    <property type="taxonomic scope" value="Archaea"/>
</dbReference>
<reference evidence="7 10" key="3">
    <citation type="journal article" date="2014" name="Environ. Microbiol.">
        <title>Halorhabdus tiamatea: proteogenomics and glycosidase activity measurements identify the first cultivated euryarchaeon from a deep-sea anoxic brine lake as potential polysaccharide degrader.</title>
        <authorList>
            <person name="Werner J."/>
            <person name="Ferrer M."/>
            <person name="Michel G."/>
            <person name="Mann A.J."/>
            <person name="Huang S."/>
            <person name="Juarez S."/>
            <person name="Ciordia S."/>
            <person name="Albar J.P."/>
            <person name="Alcaide M."/>
            <person name="La Cono V."/>
            <person name="Yakimov M.M."/>
            <person name="Antunes A."/>
            <person name="Taborda M."/>
            <person name="Da Costa M.S."/>
            <person name="Amann R.I."/>
            <person name="Gloeckner F.O."/>
            <person name="Golyshina O.V."/>
            <person name="Golyshin P.N."/>
            <person name="Teeling H."/>
        </authorList>
    </citation>
    <scope>NUCLEOTIDE SEQUENCE [LARGE SCALE GENOMIC DNA]</scope>
    <source>
        <strain evidence="10">SARL4B</strain>
        <strain evidence="7">Type strain: SARL4B</strain>
    </source>
</reference>
<dbReference type="Proteomes" id="UP000015381">
    <property type="component" value="Chromosome I"/>
</dbReference>
<dbReference type="GO" id="GO:0003677">
    <property type="term" value="F:DNA binding"/>
    <property type="evidence" value="ECO:0007669"/>
    <property type="project" value="TreeGrafter"/>
</dbReference>
<comment type="similarity">
    <text evidence="5">Belongs to the class I-like SAM-binding methyltransferase superfamily. C5-methyltransferase family.</text>
</comment>
<keyword evidence="3 8" id="KW-0808">Transferase</keyword>
<accession>F7PFD2</accession>
<dbReference type="OrthoDB" id="5033at2157"/>
<dbReference type="Pfam" id="PF00145">
    <property type="entry name" value="DNA_methylase"/>
    <property type="match status" value="2"/>
</dbReference>
<dbReference type="GO" id="GO:0032259">
    <property type="term" value="P:methylation"/>
    <property type="evidence" value="ECO:0007669"/>
    <property type="project" value="UniProtKB-KW"/>
</dbReference>
<dbReference type="HOGENOM" id="CLU_006958_2_2_2"/>
<dbReference type="GeneID" id="23799645"/>
<dbReference type="GO" id="GO:0003886">
    <property type="term" value="F:DNA (cytosine-5-)-methyltransferase activity"/>
    <property type="evidence" value="ECO:0007669"/>
    <property type="project" value="UniProtKB-EC"/>
</dbReference>
<keyword evidence="2 8" id="KW-0489">Methyltransferase</keyword>
<dbReference type="Proteomes" id="UP000003861">
    <property type="component" value="Unassembled WGS sequence"/>
</dbReference>
<evidence type="ECO:0000313" key="7">
    <source>
        <dbReference type="EMBL" id="CCQ33914.1"/>
    </source>
</evidence>
<dbReference type="GO" id="GO:0044027">
    <property type="term" value="P:negative regulation of gene expression via chromosomal CpG island methylation"/>
    <property type="evidence" value="ECO:0007669"/>
    <property type="project" value="TreeGrafter"/>
</dbReference>
<keyword evidence="4" id="KW-0949">S-adenosyl-L-methionine</keyword>
<dbReference type="PROSITE" id="PS51679">
    <property type="entry name" value="SAM_MT_C5"/>
    <property type="match status" value="1"/>
</dbReference>
<evidence type="ECO:0000256" key="3">
    <source>
        <dbReference type="ARBA" id="ARBA00022679"/>
    </source>
</evidence>
<sequence>MTKGKVVDLFCGAGGASLGFAKAGFEVVGAVDVDERALETYEANLCGGNLLDEHEGEVSFDEPLRADLGRGYEEPPTDDDIPTIDFDDIREFFDLDEGEVDVICGCPPCQNFSSLRDTEPWPEDQPKDNLLRAFVDFVEEEVPNIVFFENVRNIMTAGDDEPTTYVDWLTRSMKNIVRDHDSQESGGYGVDLSVLNTANYGVPQRRKRTIGLFVYGRSDEEVSLPEPTHARDPGESDKKEWKSVSETFRRAEGLKMNLESGERQVGVEGYPDDKAHRARNHRQPTIDRMRAIRRHGDSWRDLEGTDDDHHIVDAHNDVEGGAGSAYGIMDGELPAPTLTTRCTTPSCGRFTHPTKNRGLTPREAALLMTFPRWFELPAQNDAAERVVGNAVPPDFVETVMSRVPESAFRQKTVGF</sequence>
<evidence type="ECO:0000256" key="1">
    <source>
        <dbReference type="ARBA" id="ARBA00011975"/>
    </source>
</evidence>
<evidence type="ECO:0000256" key="2">
    <source>
        <dbReference type="ARBA" id="ARBA00022603"/>
    </source>
</evidence>
<proteinExistence type="inferred from homology"/>
<reference evidence="8 9" key="2">
    <citation type="journal article" date="2013" name="PLoS ONE">
        <title>INDIGO - INtegrated Data Warehouse of MIcrobial GenOmes with Examples from the Red Sea Extremophiles.</title>
        <authorList>
            <person name="Alam I."/>
            <person name="Antunes A."/>
            <person name="Kamau A.A."/>
            <person name="Ba Alawi W."/>
            <person name="Kalkatawi M."/>
            <person name="Stingl U."/>
            <person name="Bajic V.B."/>
        </authorList>
    </citation>
    <scope>NUCLEOTIDE SEQUENCE [LARGE SCALE GENOMIC DNA]</scope>
    <source>
        <strain evidence="8 9">SARL4B</strain>
    </source>
</reference>
<evidence type="ECO:0000313" key="8">
    <source>
        <dbReference type="EMBL" id="ERJ05762.1"/>
    </source>
</evidence>
<dbReference type="RefSeq" id="WP_008523705.1">
    <property type="nucleotide sequence ID" value="NC_021921.1"/>
</dbReference>
<dbReference type="Gene3D" id="3.40.50.150">
    <property type="entry name" value="Vaccinia Virus protein VP39"/>
    <property type="match status" value="1"/>
</dbReference>
<dbReference type="AlphaFoldDB" id="F7PFD2"/>
<dbReference type="STRING" id="1033806.HTIA_1790"/>